<sequence>MRTDDVIRNACNAYDAGLWTRDFRSLGNRRRPHYISLSHRKALLVSSHRGTLHYEQRARDAALHTLGYFSIHESINMHVYLDLFNSSESSCVTSHTRMYGFRSATELVVVATTAIAADRPTRCSHASARMGRLDWSDTMTSQKTDAGKTLVTRLVFQVSMGGGDCLPSADPSAHLHIIFHKKYGIMCIKHQAMTNRSQAEWVKPRGMWPASVARCKGVFPSSSCKFNLLPFNSRNEHAITDPCNK</sequence>
<dbReference type="EMBL" id="ODYU01010125">
    <property type="protein sequence ID" value="SOQ55017.1"/>
    <property type="molecule type" value="Genomic_DNA"/>
</dbReference>
<protein>
    <submittedName>
        <fullName evidence="1">SFRICE_023934</fullName>
    </submittedName>
</protein>
<reference evidence="1" key="1">
    <citation type="submission" date="2016-07" db="EMBL/GenBank/DDBJ databases">
        <authorList>
            <person name="Bretaudeau A."/>
        </authorList>
    </citation>
    <scope>NUCLEOTIDE SEQUENCE</scope>
    <source>
        <strain evidence="1">Rice</strain>
        <tissue evidence="1">Whole body</tissue>
    </source>
</reference>
<proteinExistence type="predicted"/>
<organism evidence="1">
    <name type="scientific">Spodoptera frugiperda</name>
    <name type="common">Fall armyworm</name>
    <dbReference type="NCBI Taxonomy" id="7108"/>
    <lineage>
        <taxon>Eukaryota</taxon>
        <taxon>Metazoa</taxon>
        <taxon>Ecdysozoa</taxon>
        <taxon>Arthropoda</taxon>
        <taxon>Hexapoda</taxon>
        <taxon>Insecta</taxon>
        <taxon>Pterygota</taxon>
        <taxon>Neoptera</taxon>
        <taxon>Endopterygota</taxon>
        <taxon>Lepidoptera</taxon>
        <taxon>Glossata</taxon>
        <taxon>Ditrysia</taxon>
        <taxon>Noctuoidea</taxon>
        <taxon>Noctuidae</taxon>
        <taxon>Amphipyrinae</taxon>
        <taxon>Spodoptera</taxon>
    </lineage>
</organism>
<gene>
    <name evidence="1" type="ORF">SFRICE_023934</name>
</gene>
<dbReference type="AlphaFoldDB" id="A0A2H1WPT4"/>
<name>A0A2H1WPT4_SPOFR</name>
<evidence type="ECO:0000313" key="1">
    <source>
        <dbReference type="EMBL" id="SOQ55017.1"/>
    </source>
</evidence>
<accession>A0A2H1WPT4</accession>